<keyword evidence="4" id="KW-0813">Transport</keyword>
<feature type="domain" description="VHS" evidence="10">
    <location>
        <begin position="4"/>
        <end position="134"/>
    </location>
</feature>
<comment type="similarity">
    <text evidence="2">Belongs to the STAM family.</text>
</comment>
<evidence type="ECO:0000313" key="12">
    <source>
        <dbReference type="Proteomes" id="UP000288216"/>
    </source>
</evidence>
<dbReference type="SMART" id="SM00288">
    <property type="entry name" value="VHS"/>
    <property type="match status" value="1"/>
</dbReference>
<dbReference type="SUPFAM" id="SSF48464">
    <property type="entry name" value="ENTH/VHS domain"/>
    <property type="match status" value="1"/>
</dbReference>
<dbReference type="AlphaFoldDB" id="A0A401NZ52"/>
<dbReference type="CDD" id="cd11820">
    <property type="entry name" value="SH3_STAM"/>
    <property type="match status" value="1"/>
</dbReference>
<feature type="region of interest" description="Disordered" evidence="8">
    <location>
        <begin position="132"/>
        <end position="153"/>
    </location>
</feature>
<dbReference type="STRING" id="75743.A0A401NZ52"/>
<organism evidence="11 12">
    <name type="scientific">Scyliorhinus torazame</name>
    <name type="common">Cloudy catshark</name>
    <name type="synonym">Catulus torazame</name>
    <dbReference type="NCBI Taxonomy" id="75743"/>
    <lineage>
        <taxon>Eukaryota</taxon>
        <taxon>Metazoa</taxon>
        <taxon>Chordata</taxon>
        <taxon>Craniata</taxon>
        <taxon>Vertebrata</taxon>
        <taxon>Chondrichthyes</taxon>
        <taxon>Elasmobranchii</taxon>
        <taxon>Galeomorphii</taxon>
        <taxon>Galeoidea</taxon>
        <taxon>Carcharhiniformes</taxon>
        <taxon>Scyliorhinidae</taxon>
        <taxon>Scyliorhinus</taxon>
    </lineage>
</organism>
<evidence type="ECO:0000256" key="7">
    <source>
        <dbReference type="PROSITE-ProRule" id="PRU00192"/>
    </source>
</evidence>
<dbReference type="GO" id="GO:0043130">
    <property type="term" value="F:ubiquitin binding"/>
    <property type="evidence" value="ECO:0007669"/>
    <property type="project" value="InterPro"/>
</dbReference>
<dbReference type="Gene3D" id="1.25.40.90">
    <property type="match status" value="1"/>
</dbReference>
<dbReference type="EMBL" id="BFAA01006960">
    <property type="protein sequence ID" value="GCB66134.1"/>
    <property type="molecule type" value="Genomic_DNA"/>
</dbReference>
<accession>A0A401NZ52</accession>
<evidence type="ECO:0000256" key="2">
    <source>
        <dbReference type="ARBA" id="ARBA00009666"/>
    </source>
</evidence>
<dbReference type="SMART" id="SM00326">
    <property type="entry name" value="SH3"/>
    <property type="match status" value="1"/>
</dbReference>
<feature type="compositionally biased region" description="Low complexity" evidence="8">
    <location>
        <begin position="175"/>
        <end position="184"/>
    </location>
</feature>
<evidence type="ECO:0000256" key="5">
    <source>
        <dbReference type="ARBA" id="ARBA00022753"/>
    </source>
</evidence>
<feature type="domain" description="SH3" evidence="9">
    <location>
        <begin position="197"/>
        <end position="256"/>
    </location>
</feature>
<dbReference type="GO" id="GO:0015031">
    <property type="term" value="P:protein transport"/>
    <property type="evidence" value="ECO:0007669"/>
    <property type="project" value="UniProtKB-KW"/>
</dbReference>
<feature type="region of interest" description="Disordered" evidence="8">
    <location>
        <begin position="175"/>
        <end position="194"/>
    </location>
</feature>
<dbReference type="PANTHER" id="PTHR45929:SF1">
    <property type="entry name" value="HEMATOPOIETIC LINEAGE CELL-SPECIFIC PROTEIN-RELATED"/>
    <property type="match status" value="1"/>
</dbReference>
<feature type="compositionally biased region" description="Low complexity" evidence="8">
    <location>
        <begin position="134"/>
        <end position="147"/>
    </location>
</feature>
<dbReference type="OMA" id="HRTELRM"/>
<evidence type="ECO:0000259" key="9">
    <source>
        <dbReference type="PROSITE" id="PS50002"/>
    </source>
</evidence>
<keyword evidence="5" id="KW-0967">Endosome</keyword>
<keyword evidence="12" id="KW-1185">Reference proteome</keyword>
<evidence type="ECO:0000313" key="11">
    <source>
        <dbReference type="EMBL" id="GCB66134.1"/>
    </source>
</evidence>
<dbReference type="InterPro" id="IPR003903">
    <property type="entry name" value="UIM_dom"/>
</dbReference>
<dbReference type="Pfam" id="PF00018">
    <property type="entry name" value="SH3_1"/>
    <property type="match status" value="1"/>
</dbReference>
<dbReference type="InterPro" id="IPR008942">
    <property type="entry name" value="ENTH_VHS"/>
</dbReference>
<dbReference type="FunFam" id="1.25.40.90:FF:000009">
    <property type="entry name" value="Putative signal transducing adapter molecule 1"/>
    <property type="match status" value="1"/>
</dbReference>
<dbReference type="InterPro" id="IPR002014">
    <property type="entry name" value="VHS_dom"/>
</dbReference>
<dbReference type="GO" id="GO:0007165">
    <property type="term" value="P:signal transduction"/>
    <property type="evidence" value="ECO:0007669"/>
    <property type="project" value="TreeGrafter"/>
</dbReference>
<dbReference type="GO" id="GO:0007034">
    <property type="term" value="P:vacuolar transport"/>
    <property type="evidence" value="ECO:0007669"/>
    <property type="project" value="UniProtKB-ARBA"/>
</dbReference>
<reference evidence="11 12" key="1">
    <citation type="journal article" date="2018" name="Nat. Ecol. Evol.">
        <title>Shark genomes provide insights into elasmobranch evolution and the origin of vertebrates.</title>
        <authorList>
            <person name="Hara Y"/>
            <person name="Yamaguchi K"/>
            <person name="Onimaru K"/>
            <person name="Kadota M"/>
            <person name="Koyanagi M"/>
            <person name="Keeley SD"/>
            <person name="Tatsumi K"/>
            <person name="Tanaka K"/>
            <person name="Motone F"/>
            <person name="Kageyama Y"/>
            <person name="Nozu R"/>
            <person name="Adachi N"/>
            <person name="Nishimura O"/>
            <person name="Nakagawa R"/>
            <person name="Tanegashima C"/>
            <person name="Kiyatake I"/>
            <person name="Matsumoto R"/>
            <person name="Murakumo K"/>
            <person name="Nishida K"/>
            <person name="Terakita A"/>
            <person name="Kuratani S"/>
            <person name="Sato K"/>
            <person name="Hyodo S Kuraku.S."/>
        </authorList>
    </citation>
    <scope>NUCLEOTIDE SEQUENCE [LARGE SCALE GENOMIC DNA]</scope>
</reference>
<keyword evidence="3 7" id="KW-0728">SH3 domain</keyword>
<evidence type="ECO:0000256" key="1">
    <source>
        <dbReference type="ARBA" id="ARBA00004469"/>
    </source>
</evidence>
<dbReference type="PANTHER" id="PTHR45929">
    <property type="entry name" value="JAK PATHWAY SIGNAL TRANSDUCTION ADAPTOR MOLECULE"/>
    <property type="match status" value="1"/>
</dbReference>
<dbReference type="FunFam" id="2.30.30.40:FF:000072">
    <property type="entry name" value="Unconventional Myosin IB"/>
    <property type="match status" value="1"/>
</dbReference>
<evidence type="ECO:0000256" key="3">
    <source>
        <dbReference type="ARBA" id="ARBA00022443"/>
    </source>
</evidence>
<dbReference type="PROSITE" id="PS50002">
    <property type="entry name" value="SH3"/>
    <property type="match status" value="1"/>
</dbReference>
<dbReference type="PRINTS" id="PR00499">
    <property type="entry name" value="P67PHOX"/>
</dbReference>
<sequence length="522" mass="57558">MEKATNEHNTSEDWTLIMDICDHIGTTPNGPKDCLKAIMKRVNHKNPHVAMKALTLLGACVSNCGKIFHLEICSRDFTNEIGNLLSLYNKAHPKVCEKLKALMVEWVEVFQKDPQLSLVAATIKALKEDGVTFPSTSSQSQSTSNPSKNGTTAISRNTEDVALAKAIELSLQEQKQQQTETKSLYPATENPSNSHRTELRMVRALYDFEAVEDNELTFKAGEIITILDDSDPNWWRGETKRGVGLFPSNFVSTSLNAEPEPEKVLVAEETTVQEVQPSEPEPVYIDEEKMDQALQLLQNAIPTDQQPDSAELLHLEDVCQQMGPIIDEKLEEIDRKHSELSELNVKVLEALELYNKLMNDVPMYSSMYSKPQTQSQAQAQAYYAQQSATVPMQVYPGQSQSATYMPAGISQVAASHGYSLGPEQLGALRSLPPTMNSATASQSSQIPYMSTGPPQAYMNQTANLQVTTGPAAPYTSQAGLNNDMSAYQNTTISGPPAASYPMASQAQHIPQQHSNYFQQPLL</sequence>
<proteinExistence type="inferred from homology"/>
<dbReference type="FunFam" id="1.20.5.1940:FF:000002">
    <property type="entry name" value="Signal transducing adapter molecule 1"/>
    <property type="match status" value="1"/>
</dbReference>
<dbReference type="GO" id="GO:0030139">
    <property type="term" value="C:endocytic vesicle"/>
    <property type="evidence" value="ECO:0007669"/>
    <property type="project" value="TreeGrafter"/>
</dbReference>
<dbReference type="SUPFAM" id="SSF50044">
    <property type="entry name" value="SH3-domain"/>
    <property type="match status" value="1"/>
</dbReference>
<gene>
    <name evidence="11" type="ORF">scyTo_0013542</name>
</gene>
<dbReference type="GO" id="GO:0031901">
    <property type="term" value="C:early endosome membrane"/>
    <property type="evidence" value="ECO:0007669"/>
    <property type="project" value="UniProtKB-SubCell"/>
</dbReference>
<comment type="subcellular location">
    <subcellularLocation>
        <location evidence="1">Early endosome membrane</location>
        <topology evidence="1">Peripheral membrane protein</topology>
        <orientation evidence="1">Cytoplasmic side</orientation>
    </subcellularLocation>
</comment>
<dbReference type="Pfam" id="PF02809">
    <property type="entry name" value="UIM"/>
    <property type="match status" value="1"/>
</dbReference>
<dbReference type="PRINTS" id="PR00452">
    <property type="entry name" value="SH3DOMAIN"/>
</dbReference>
<protein>
    <recommendedName>
        <fullName evidence="13">Signal transducing adapter molecule 2</fullName>
    </recommendedName>
</protein>
<name>A0A401NZ52_SCYTO</name>
<evidence type="ECO:0000256" key="4">
    <source>
        <dbReference type="ARBA" id="ARBA00022448"/>
    </source>
</evidence>
<dbReference type="PROSITE" id="PS50179">
    <property type="entry name" value="VHS"/>
    <property type="match status" value="1"/>
</dbReference>
<dbReference type="GO" id="GO:0035091">
    <property type="term" value="F:phosphatidylinositol binding"/>
    <property type="evidence" value="ECO:0007669"/>
    <property type="project" value="InterPro"/>
</dbReference>
<evidence type="ECO:0008006" key="13">
    <source>
        <dbReference type="Google" id="ProtNLM"/>
    </source>
</evidence>
<evidence type="ECO:0000256" key="8">
    <source>
        <dbReference type="SAM" id="MobiDB-lite"/>
    </source>
</evidence>
<dbReference type="Pfam" id="PF00790">
    <property type="entry name" value="VHS"/>
    <property type="match status" value="1"/>
</dbReference>
<comment type="caution">
    <text evidence="11">The sequence shown here is derived from an EMBL/GenBank/DDBJ whole genome shotgun (WGS) entry which is preliminary data.</text>
</comment>
<evidence type="ECO:0000256" key="6">
    <source>
        <dbReference type="ARBA" id="ARBA00022927"/>
    </source>
</evidence>
<evidence type="ECO:0000259" key="10">
    <source>
        <dbReference type="PROSITE" id="PS50179"/>
    </source>
</evidence>
<dbReference type="Gene3D" id="2.30.30.40">
    <property type="entry name" value="SH3 Domains"/>
    <property type="match status" value="1"/>
</dbReference>
<dbReference type="GO" id="GO:0033565">
    <property type="term" value="C:ESCRT-0 complex"/>
    <property type="evidence" value="ECO:0007669"/>
    <property type="project" value="UniProtKB-ARBA"/>
</dbReference>
<dbReference type="PROSITE" id="PS50330">
    <property type="entry name" value="UIM"/>
    <property type="match status" value="1"/>
</dbReference>
<dbReference type="OrthoDB" id="10068368at2759"/>
<keyword evidence="6" id="KW-0653">Protein transport</keyword>
<dbReference type="CDD" id="cd21390">
    <property type="entry name" value="GAT_STAM2"/>
    <property type="match status" value="1"/>
</dbReference>
<dbReference type="InterPro" id="IPR036028">
    <property type="entry name" value="SH3-like_dom_sf"/>
</dbReference>
<dbReference type="InterPro" id="IPR050670">
    <property type="entry name" value="STAM"/>
</dbReference>
<dbReference type="InterPro" id="IPR001452">
    <property type="entry name" value="SH3_domain"/>
</dbReference>
<dbReference type="Gene3D" id="1.20.5.1940">
    <property type="match status" value="1"/>
</dbReference>
<dbReference type="Proteomes" id="UP000288216">
    <property type="component" value="Unassembled WGS sequence"/>
</dbReference>